<protein>
    <recommendedName>
        <fullName evidence="2">Isoprenyl transferase</fullName>
        <ecNumber evidence="2">2.5.1.-</ecNumber>
    </recommendedName>
</protein>
<feature type="binding site" evidence="2">
    <location>
        <position position="189"/>
    </location>
    <ligand>
        <name>Mg(2+)</name>
        <dbReference type="ChEBI" id="CHEBI:18420"/>
    </ligand>
</feature>
<dbReference type="NCBIfam" id="TIGR00055">
    <property type="entry name" value="uppS"/>
    <property type="match status" value="1"/>
</dbReference>
<comment type="caution">
    <text evidence="3">The sequence shown here is derived from an EMBL/GenBank/DDBJ whole genome shotgun (WGS) entry which is preliminary data.</text>
</comment>
<dbReference type="EC" id="2.5.1.-" evidence="2"/>
<evidence type="ECO:0000256" key="2">
    <source>
        <dbReference type="HAMAP-Rule" id="MF_01139"/>
    </source>
</evidence>
<sequence length="225" mass="25449">MDGNGRWAAARGLPRAAGHRAGLEAVRRIIEACREYRVRVLTLYAFSTENWRRPPDEVEALMRLLGEALVDELEDLMEAGVQFRMSGDLDTLEPALRKQVEQVVAVTHDNPNLVLNVAYNYGGRAEIIDAVRRLGRDLASGHIIPQAVDEAVVGRYLYTAGLPDPDLLIRTGGEQRVSNFLLWQIAYTELYFCEVYWPDFDKPHLAAAIAEYQHRRRRFGGIEDA</sequence>
<evidence type="ECO:0000313" key="6">
    <source>
        <dbReference type="Proteomes" id="UP000318661"/>
    </source>
</evidence>
<evidence type="ECO:0000313" key="4">
    <source>
        <dbReference type="EMBL" id="TMJ11162.1"/>
    </source>
</evidence>
<dbReference type="CDD" id="cd00475">
    <property type="entry name" value="Cis_IPPS"/>
    <property type="match status" value="1"/>
</dbReference>
<name>A0A537L5E1_9BACT</name>
<dbReference type="GO" id="GO:0008834">
    <property type="term" value="F:ditrans,polycis-undecaprenyl-diphosphate synthase [(2E,6E)-farnesyl-diphosphate specific] activity"/>
    <property type="evidence" value="ECO:0007669"/>
    <property type="project" value="TreeGrafter"/>
</dbReference>
<dbReference type="FunFam" id="3.40.1180.10:FF:000001">
    <property type="entry name" value="(2E,6E)-farnesyl-diphosphate-specific ditrans,polycis-undecaprenyl-diphosphate synthase"/>
    <property type="match status" value="1"/>
</dbReference>
<dbReference type="GO" id="GO:0005829">
    <property type="term" value="C:cytosol"/>
    <property type="evidence" value="ECO:0007669"/>
    <property type="project" value="TreeGrafter"/>
</dbReference>
<feature type="active site" evidence="2">
    <location>
        <position position="2"/>
    </location>
</feature>
<evidence type="ECO:0000313" key="3">
    <source>
        <dbReference type="EMBL" id="TMJ03213.1"/>
    </source>
</evidence>
<feature type="binding site" evidence="2">
    <location>
        <position position="7"/>
    </location>
    <ligand>
        <name>substrate</name>
    </ligand>
</feature>
<gene>
    <name evidence="3" type="primary">uppS</name>
    <name evidence="4" type="ORF">E6G98_05670</name>
    <name evidence="3" type="ORF">E6G99_11505</name>
</gene>
<feature type="binding site" evidence="2">
    <location>
        <begin position="3"/>
        <end position="6"/>
    </location>
    <ligand>
        <name>substrate</name>
    </ligand>
</feature>
<dbReference type="PANTHER" id="PTHR10291:SF0">
    <property type="entry name" value="DEHYDRODOLICHYL DIPHOSPHATE SYNTHASE 2"/>
    <property type="match status" value="1"/>
</dbReference>
<dbReference type="InterPro" id="IPR036424">
    <property type="entry name" value="UPP_synth-like_sf"/>
</dbReference>
<accession>A0A537L5E1</accession>
<feature type="binding site" evidence="2">
    <location>
        <position position="170"/>
    </location>
    <ligand>
        <name>substrate</name>
    </ligand>
</feature>
<reference evidence="5 6" key="1">
    <citation type="journal article" date="2019" name="Nat. Microbiol.">
        <title>Mediterranean grassland soil C-N compound turnover is dependent on rainfall and depth, and is mediated by genomically divergent microorganisms.</title>
        <authorList>
            <person name="Diamond S."/>
            <person name="Andeer P.F."/>
            <person name="Li Z."/>
            <person name="Crits-Christoph A."/>
            <person name="Burstein D."/>
            <person name="Anantharaman K."/>
            <person name="Lane K.R."/>
            <person name="Thomas B.C."/>
            <person name="Pan C."/>
            <person name="Northen T.R."/>
            <person name="Banfield J.F."/>
        </authorList>
    </citation>
    <scope>NUCLEOTIDE SEQUENCE [LARGE SCALE GENOMIC DNA]</scope>
    <source>
        <strain evidence="4">NP_1</strain>
        <strain evidence="3">NP_2</strain>
    </source>
</reference>
<dbReference type="GO" id="GO:0016094">
    <property type="term" value="P:polyprenol biosynthetic process"/>
    <property type="evidence" value="ECO:0007669"/>
    <property type="project" value="TreeGrafter"/>
</dbReference>
<comment type="subunit">
    <text evidence="2">Homodimer.</text>
</comment>
<feature type="binding site" evidence="2">
    <location>
        <begin position="176"/>
        <end position="178"/>
    </location>
    <ligand>
        <name>substrate</name>
    </ligand>
</feature>
<dbReference type="AlphaFoldDB" id="A0A537L5E1"/>
<keyword evidence="2" id="KW-0479">Metal-binding</keyword>
<feature type="binding site" evidence="2">
    <location>
        <begin position="47"/>
        <end position="49"/>
    </location>
    <ligand>
        <name>substrate</name>
    </ligand>
</feature>
<feature type="binding site" evidence="2">
    <location>
        <position position="2"/>
    </location>
    <ligand>
        <name>Mg(2+)</name>
        <dbReference type="ChEBI" id="CHEBI:18420"/>
    </ligand>
</feature>
<feature type="binding site" evidence="2">
    <location>
        <position position="19"/>
    </location>
    <ligand>
        <name>substrate</name>
    </ligand>
</feature>
<dbReference type="Pfam" id="PF01255">
    <property type="entry name" value="Prenyltransf"/>
    <property type="match status" value="1"/>
</dbReference>
<dbReference type="GO" id="GO:0030145">
    <property type="term" value="F:manganese ion binding"/>
    <property type="evidence" value="ECO:0007669"/>
    <property type="project" value="TreeGrafter"/>
</dbReference>
<evidence type="ECO:0000313" key="5">
    <source>
        <dbReference type="Proteomes" id="UP000315217"/>
    </source>
</evidence>
<organism evidence="3 6">
    <name type="scientific">Candidatus Segetimicrobium genomatis</name>
    <dbReference type="NCBI Taxonomy" id="2569760"/>
    <lineage>
        <taxon>Bacteria</taxon>
        <taxon>Bacillati</taxon>
        <taxon>Candidatus Sysuimicrobiota</taxon>
        <taxon>Candidatus Sysuimicrobiia</taxon>
        <taxon>Candidatus Sysuimicrobiales</taxon>
        <taxon>Candidatus Segetimicrobiaceae</taxon>
        <taxon>Candidatus Segetimicrobium</taxon>
    </lineage>
</organism>
<dbReference type="HAMAP" id="MF_01139">
    <property type="entry name" value="ISPT"/>
    <property type="match status" value="1"/>
</dbReference>
<keyword evidence="1 2" id="KW-0808">Transferase</keyword>
<dbReference type="Proteomes" id="UP000318661">
    <property type="component" value="Unassembled WGS sequence"/>
</dbReference>
<dbReference type="GO" id="GO:0000287">
    <property type="term" value="F:magnesium ion binding"/>
    <property type="evidence" value="ECO:0007669"/>
    <property type="project" value="UniProtKB-UniRule"/>
</dbReference>
<feature type="active site" description="Proton acceptor" evidence="2">
    <location>
        <position position="50"/>
    </location>
</feature>
<dbReference type="SUPFAM" id="SSF64005">
    <property type="entry name" value="Undecaprenyl diphosphate synthase"/>
    <property type="match status" value="1"/>
</dbReference>
<dbReference type="EMBL" id="VBAI01000076">
    <property type="protein sequence ID" value="TMJ11162.1"/>
    <property type="molecule type" value="Genomic_DNA"/>
</dbReference>
<dbReference type="Gene3D" id="3.40.1180.10">
    <property type="entry name" value="Decaprenyl diphosphate synthase-like"/>
    <property type="match status" value="1"/>
</dbReference>
<dbReference type="PANTHER" id="PTHR10291">
    <property type="entry name" value="DEHYDRODOLICHYL DIPHOSPHATE SYNTHASE FAMILY MEMBER"/>
    <property type="match status" value="1"/>
</dbReference>
<proteinExistence type="inferred from homology"/>
<dbReference type="Proteomes" id="UP000315217">
    <property type="component" value="Unassembled WGS sequence"/>
</dbReference>
<dbReference type="PROSITE" id="PS01066">
    <property type="entry name" value="UPP_SYNTHASE"/>
    <property type="match status" value="1"/>
</dbReference>
<comment type="cofactor">
    <cofactor evidence="2">
        <name>Mg(2+)</name>
        <dbReference type="ChEBI" id="CHEBI:18420"/>
    </cofactor>
    <text evidence="2">Binds 2 magnesium ions per subunit.</text>
</comment>
<dbReference type="EMBL" id="VBAJ01000283">
    <property type="protein sequence ID" value="TMJ03213.1"/>
    <property type="molecule type" value="Genomic_DNA"/>
</dbReference>
<comment type="similarity">
    <text evidence="2">Belongs to the UPP synthase family.</text>
</comment>
<evidence type="ECO:0000256" key="1">
    <source>
        <dbReference type="ARBA" id="ARBA00022679"/>
    </source>
</evidence>
<comment type="function">
    <text evidence="2">Catalyzes the condensation of isopentenyl diphosphate (IPP) with allylic pyrophosphates generating different type of terpenoids.</text>
</comment>
<dbReference type="InterPro" id="IPR001441">
    <property type="entry name" value="UPP_synth-like"/>
</dbReference>
<keyword evidence="2" id="KW-0460">Magnesium</keyword>
<feature type="binding site" evidence="2">
    <location>
        <position position="53"/>
    </location>
    <ligand>
        <name>substrate</name>
    </ligand>
</feature>
<feature type="binding site" evidence="2">
    <location>
        <position position="51"/>
    </location>
    <ligand>
        <name>substrate</name>
    </ligand>
</feature>
<dbReference type="InterPro" id="IPR018520">
    <property type="entry name" value="UPP_synth-like_CS"/>
</dbReference>
<feature type="binding site" evidence="2">
    <location>
        <position position="15"/>
    </location>
    <ligand>
        <name>substrate</name>
    </ligand>
</feature>